<proteinExistence type="predicted"/>
<dbReference type="RefSeq" id="WP_041042104.1">
    <property type="nucleotide sequence ID" value="NZ_JXSL01000030.1"/>
</dbReference>
<dbReference type="SUPFAM" id="SSF53756">
    <property type="entry name" value="UDP-Glycosyltransferase/glycogen phosphorylase"/>
    <property type="match status" value="1"/>
</dbReference>
<dbReference type="Pfam" id="PF00534">
    <property type="entry name" value="Glycos_transf_1"/>
    <property type="match status" value="1"/>
</dbReference>
<dbReference type="InterPro" id="IPR001296">
    <property type="entry name" value="Glyco_trans_1"/>
</dbReference>
<name>A0A0C2U8J6_PARME</name>
<dbReference type="GO" id="GO:0016758">
    <property type="term" value="F:hexosyltransferase activity"/>
    <property type="evidence" value="ECO:0007669"/>
    <property type="project" value="TreeGrafter"/>
</dbReference>
<keyword evidence="3" id="KW-1185">Reference proteome</keyword>
<dbReference type="InterPro" id="IPR050194">
    <property type="entry name" value="Glycosyltransferase_grp1"/>
</dbReference>
<feature type="domain" description="Glycosyl transferase family 1" evidence="1">
    <location>
        <begin position="195"/>
        <end position="349"/>
    </location>
</feature>
<dbReference type="Proteomes" id="UP000031971">
    <property type="component" value="Unassembled WGS sequence"/>
</dbReference>
<keyword evidence="2" id="KW-0808">Transferase</keyword>
<dbReference type="EMBL" id="JXSL01000030">
    <property type="protein sequence ID" value="KIL97822.1"/>
    <property type="molecule type" value="Genomic_DNA"/>
</dbReference>
<protein>
    <submittedName>
        <fullName evidence="2">Glycosyltransferase</fullName>
    </submittedName>
</protein>
<gene>
    <name evidence="2" type="ORF">CCC_00883</name>
</gene>
<dbReference type="CDD" id="cd03801">
    <property type="entry name" value="GT4_PimA-like"/>
    <property type="match status" value="1"/>
</dbReference>
<evidence type="ECO:0000313" key="3">
    <source>
        <dbReference type="Proteomes" id="UP000031971"/>
    </source>
</evidence>
<dbReference type="PANTHER" id="PTHR45947:SF3">
    <property type="entry name" value="SULFOQUINOVOSYL TRANSFERASE SQD2"/>
    <property type="match status" value="1"/>
</dbReference>
<comment type="caution">
    <text evidence="2">The sequence shown here is derived from an EMBL/GenBank/DDBJ whole genome shotgun (WGS) entry which is preliminary data.</text>
</comment>
<evidence type="ECO:0000313" key="2">
    <source>
        <dbReference type="EMBL" id="KIL97822.1"/>
    </source>
</evidence>
<dbReference type="OrthoDB" id="7856752at2"/>
<evidence type="ECO:0000259" key="1">
    <source>
        <dbReference type="Pfam" id="PF00534"/>
    </source>
</evidence>
<dbReference type="PANTHER" id="PTHR45947">
    <property type="entry name" value="SULFOQUINOVOSYL TRANSFERASE SQD2"/>
    <property type="match status" value="1"/>
</dbReference>
<dbReference type="STRING" id="272627.CCC_00883"/>
<reference evidence="2 3" key="1">
    <citation type="submission" date="2015-01" db="EMBL/GenBank/DDBJ databases">
        <title>Genome Sequence of Magnetospirillum magnetotacticum Strain MS-1.</title>
        <authorList>
            <person name="Marinov G.K."/>
            <person name="Smalley M.D."/>
            <person name="DeSalvo G."/>
        </authorList>
    </citation>
    <scope>NUCLEOTIDE SEQUENCE [LARGE SCALE GENOMIC DNA]</scope>
    <source>
        <strain evidence="2 3">MS-1</strain>
    </source>
</reference>
<dbReference type="AlphaFoldDB" id="A0A0C2U8J6"/>
<accession>A0A0C2U8J6</accession>
<sequence>MRVTIAVHGRFHGFDLARELWGRGRLERLITTYPAFAVRRFLPADLPVRTIAWLEALRRLPLVPSPDLFIGKAFARFVAANLPEEPGILVGWSGATLEAMDPARARGFRVVIERGSSHIRHQAEVLAAEAKRFGLASAGVDPRMIEREEAEYVLADLISVPTGFARDTFLARGVAAEKLVVNPYGVDLAGFAPAAHRRESEAPRILFVGRVGLRKGVPTLLEAGRRLKGACEVRLVGPVEAGMDTLLGAGGAHVAGPKPGAALPGEYAEADIFCLPSLEEGLPLTLLQAMASGLPVVATPETGAADLITHGVEGLIVPSHDPEALTAALRGLAADPERRRAMGEAARRRVEAGFGWSDYGERAVAAYDRLVQRP</sequence>
<organism evidence="2 3">
    <name type="scientific">Paramagnetospirillum magnetotacticum MS-1</name>
    <dbReference type="NCBI Taxonomy" id="272627"/>
    <lineage>
        <taxon>Bacteria</taxon>
        <taxon>Pseudomonadati</taxon>
        <taxon>Pseudomonadota</taxon>
        <taxon>Alphaproteobacteria</taxon>
        <taxon>Rhodospirillales</taxon>
        <taxon>Magnetospirillaceae</taxon>
        <taxon>Paramagnetospirillum</taxon>
    </lineage>
</organism>
<dbReference type="Gene3D" id="3.40.50.2000">
    <property type="entry name" value="Glycogen Phosphorylase B"/>
    <property type="match status" value="2"/>
</dbReference>